<evidence type="ECO:0000313" key="3">
    <source>
        <dbReference type="Proteomes" id="UP000586918"/>
    </source>
</evidence>
<dbReference type="RefSeq" id="WP_169411806.1">
    <property type="nucleotide sequence ID" value="NZ_JAAXKZ010000020.1"/>
</dbReference>
<gene>
    <name evidence="2" type="ORF">HF519_08205</name>
</gene>
<keyword evidence="3" id="KW-1185">Reference proteome</keyword>
<dbReference type="Proteomes" id="UP000586918">
    <property type="component" value="Unassembled WGS sequence"/>
</dbReference>
<evidence type="ECO:0000313" key="2">
    <source>
        <dbReference type="EMBL" id="NMH91567.1"/>
    </source>
</evidence>
<organism evidence="2 3">
    <name type="scientific">Pseudonocardia bannensis</name>
    <dbReference type="NCBI Taxonomy" id="630973"/>
    <lineage>
        <taxon>Bacteria</taxon>
        <taxon>Bacillati</taxon>
        <taxon>Actinomycetota</taxon>
        <taxon>Actinomycetes</taxon>
        <taxon>Pseudonocardiales</taxon>
        <taxon>Pseudonocardiaceae</taxon>
        <taxon>Pseudonocardia</taxon>
    </lineage>
</organism>
<dbReference type="EMBL" id="JAAXKZ010000020">
    <property type="protein sequence ID" value="NMH91567.1"/>
    <property type="molecule type" value="Genomic_DNA"/>
</dbReference>
<evidence type="ECO:0000256" key="1">
    <source>
        <dbReference type="SAM" id="MobiDB-lite"/>
    </source>
</evidence>
<comment type="caution">
    <text evidence="2">The sequence shown here is derived from an EMBL/GenBank/DDBJ whole genome shotgun (WGS) entry which is preliminary data.</text>
</comment>
<feature type="region of interest" description="Disordered" evidence="1">
    <location>
        <begin position="1"/>
        <end position="27"/>
    </location>
</feature>
<dbReference type="AlphaFoldDB" id="A0A848DG07"/>
<reference evidence="2 3" key="1">
    <citation type="submission" date="2020-04" db="EMBL/GenBank/DDBJ databases">
        <authorList>
            <person name="Klaysubun C."/>
            <person name="Duangmal K."/>
            <person name="Lipun K."/>
        </authorList>
    </citation>
    <scope>NUCLEOTIDE SEQUENCE [LARGE SCALE GENOMIC DNA]</scope>
    <source>
        <strain evidence="2 3">DSM 45300</strain>
    </source>
</reference>
<name>A0A848DG07_9PSEU</name>
<feature type="compositionally biased region" description="Acidic residues" evidence="1">
    <location>
        <begin position="1"/>
        <end position="17"/>
    </location>
</feature>
<proteinExistence type="predicted"/>
<accession>A0A848DG07</accession>
<sequence length="222" mass="24125">MSGDDESSCIEVQEDDQGIGARRPPPPGVDVRARADLVLEHVQRVVAVAVEPVELLTEAGGLLRRLALCGTAVEILLATDGTVDGRAVTRMYSRIGLPDTPRHRLGLRRLRPSPAGDDVLAALSEIIGFDPEPGLAILAPAALPGRIDRTMLSRIARLAAEIYRADLVRHLPIDDVARPWTVTCPLTAEEARRKRYALGRPVTADEERFVVERAIPAQRTVS</sequence>
<protein>
    <submittedName>
        <fullName evidence="2">Uncharacterized protein</fullName>
    </submittedName>
</protein>